<evidence type="ECO:0000313" key="4">
    <source>
        <dbReference type="Proteomes" id="UP000699975"/>
    </source>
</evidence>
<organism evidence="3 4">
    <name type="scientific">Erythrobacter ani</name>
    <dbReference type="NCBI Taxonomy" id="2827235"/>
    <lineage>
        <taxon>Bacteria</taxon>
        <taxon>Pseudomonadati</taxon>
        <taxon>Pseudomonadota</taxon>
        <taxon>Alphaproteobacteria</taxon>
        <taxon>Sphingomonadales</taxon>
        <taxon>Erythrobacteraceae</taxon>
        <taxon>Erythrobacter/Porphyrobacter group</taxon>
        <taxon>Erythrobacter</taxon>
    </lineage>
</organism>
<reference evidence="3 4" key="1">
    <citation type="submission" date="2021-04" db="EMBL/GenBank/DDBJ databases">
        <authorList>
            <person name="Pira H."/>
            <person name="Risdian C."/>
            <person name="Wink J."/>
        </authorList>
    </citation>
    <scope>NUCLEOTIDE SEQUENCE [LARGE SCALE GENOMIC DNA]</scope>
    <source>
        <strain evidence="3 4">WH131</strain>
    </source>
</reference>
<dbReference type="Proteomes" id="UP000699975">
    <property type="component" value="Unassembled WGS sequence"/>
</dbReference>
<evidence type="ECO:0000313" key="3">
    <source>
        <dbReference type="EMBL" id="MBV7266266.1"/>
    </source>
</evidence>
<evidence type="ECO:0000256" key="2">
    <source>
        <dbReference type="SAM" id="SignalP"/>
    </source>
</evidence>
<accession>A0ABS6SMM9</accession>
<keyword evidence="4" id="KW-1185">Reference proteome</keyword>
<dbReference type="EMBL" id="JAGSPB010000002">
    <property type="protein sequence ID" value="MBV7266266.1"/>
    <property type="molecule type" value="Genomic_DNA"/>
</dbReference>
<feature type="compositionally biased region" description="Gly residues" evidence="1">
    <location>
        <begin position="69"/>
        <end position="79"/>
    </location>
</feature>
<feature type="region of interest" description="Disordered" evidence="1">
    <location>
        <begin position="36"/>
        <end position="81"/>
    </location>
</feature>
<feature type="signal peptide" evidence="2">
    <location>
        <begin position="1"/>
        <end position="19"/>
    </location>
</feature>
<protein>
    <submittedName>
        <fullName evidence="3">RHS repeat protein</fullName>
    </submittedName>
</protein>
<comment type="caution">
    <text evidence="3">The sequence shown here is derived from an EMBL/GenBank/DDBJ whole genome shotgun (WGS) entry which is preliminary data.</text>
</comment>
<feature type="chain" id="PRO_5046745163" evidence="2">
    <location>
        <begin position="20"/>
        <end position="101"/>
    </location>
</feature>
<evidence type="ECO:0000256" key="1">
    <source>
        <dbReference type="SAM" id="MobiDB-lite"/>
    </source>
</evidence>
<keyword evidence="2" id="KW-0732">Signal</keyword>
<sequence length="101" mass="10399">MSTIISFLLAASASTAVQAQETATYSYDAVGRLTQVDRDKGAGDQASAEYEYDSAGNRTKVRTSTNGSGNSGGDGGSGSNGANQGFVVVPLNGYSLIFYKK</sequence>
<dbReference type="RefSeq" id="WP_218316887.1">
    <property type="nucleotide sequence ID" value="NZ_JAGSPB010000002.1"/>
</dbReference>
<proteinExistence type="predicted"/>
<gene>
    <name evidence="3" type="ORF">KCG45_08755</name>
</gene>
<name>A0ABS6SMM9_9SPHN</name>